<gene>
    <name evidence="1" type="ORF">SDC9_134282</name>
</gene>
<dbReference type="AlphaFoldDB" id="A0A645DDS5"/>
<reference evidence="1" key="1">
    <citation type="submission" date="2019-08" db="EMBL/GenBank/DDBJ databases">
        <authorList>
            <person name="Kucharzyk K."/>
            <person name="Murdoch R.W."/>
            <person name="Higgins S."/>
            <person name="Loffler F."/>
        </authorList>
    </citation>
    <scope>NUCLEOTIDE SEQUENCE</scope>
</reference>
<evidence type="ECO:0000313" key="1">
    <source>
        <dbReference type="EMBL" id="MPM87188.1"/>
    </source>
</evidence>
<name>A0A645DDS5_9ZZZZ</name>
<proteinExistence type="predicted"/>
<dbReference type="EMBL" id="VSSQ01035064">
    <property type="protein sequence ID" value="MPM87188.1"/>
    <property type="molecule type" value="Genomic_DNA"/>
</dbReference>
<protein>
    <submittedName>
        <fullName evidence="1">Uncharacterized protein</fullName>
    </submittedName>
</protein>
<sequence>MIHGGIHGHAGHAVVYLGHGVIVGARGAEDQRGEREVAAGVVDGFAVSRGGQRSPETVGFGQLEGEGIFIGVAGDVRSRQRLGATDGVGRVLDNSGDVQHQVEAAAVDGTALIRIIGHIGTLADDPGDQEHALARDVVVAARIGVDIEIRPDLVCQFSVITGVGREHVIPGKLDVVGLAVAHGHGKAHGSCIRNGQGHA</sequence>
<comment type="caution">
    <text evidence="1">The sequence shown here is derived from an EMBL/GenBank/DDBJ whole genome shotgun (WGS) entry which is preliminary data.</text>
</comment>
<accession>A0A645DDS5</accession>
<organism evidence="1">
    <name type="scientific">bioreactor metagenome</name>
    <dbReference type="NCBI Taxonomy" id="1076179"/>
    <lineage>
        <taxon>unclassified sequences</taxon>
        <taxon>metagenomes</taxon>
        <taxon>ecological metagenomes</taxon>
    </lineage>
</organism>